<evidence type="ECO:0000256" key="2">
    <source>
        <dbReference type="ARBA" id="ARBA00022723"/>
    </source>
</evidence>
<proteinExistence type="inferred from homology"/>
<evidence type="ECO:0000256" key="1">
    <source>
        <dbReference type="ARBA" id="ARBA00008766"/>
    </source>
</evidence>
<feature type="domain" description="Peptidase M24 C-terminal" evidence="6">
    <location>
        <begin position="544"/>
        <end position="603"/>
    </location>
</feature>
<protein>
    <submittedName>
        <fullName evidence="7">Xaa-Pro aminopeptidase</fullName>
        <ecNumber evidence="7">3.4.11.9</ecNumber>
    </submittedName>
</protein>
<dbReference type="InterPro" id="IPR029149">
    <property type="entry name" value="Creatin/AminoP/Spt16_N"/>
</dbReference>
<dbReference type="InterPro" id="IPR032416">
    <property type="entry name" value="Peptidase_M24_C"/>
</dbReference>
<dbReference type="Pfam" id="PF16188">
    <property type="entry name" value="Peptidase_M24_C"/>
    <property type="match status" value="1"/>
</dbReference>
<dbReference type="Proteomes" id="UP000061587">
    <property type="component" value="Chromosome"/>
</dbReference>
<dbReference type="Gene3D" id="3.40.350.10">
    <property type="entry name" value="Creatinase/prolidase N-terminal domain"/>
    <property type="match status" value="2"/>
</dbReference>
<keyword evidence="7" id="KW-0031">Aminopeptidase</keyword>
<keyword evidence="7" id="KW-0645">Protease</keyword>
<comment type="similarity">
    <text evidence="1">Belongs to the peptidase M24B family.</text>
</comment>
<feature type="domain" description="Peptidase M24" evidence="4">
    <location>
        <begin position="322"/>
        <end position="533"/>
    </location>
</feature>
<evidence type="ECO:0000259" key="6">
    <source>
        <dbReference type="Pfam" id="PF16188"/>
    </source>
</evidence>
<feature type="domain" description="Creatinase N-terminal" evidence="5">
    <location>
        <begin position="20"/>
        <end position="147"/>
    </location>
</feature>
<reference evidence="8" key="1">
    <citation type="submission" date="2015-10" db="EMBL/GenBank/DDBJ databases">
        <title>Extensive mobilome-driven genome diversification in gut-associated Bacteroides vulgatus mpk.</title>
        <authorList>
            <person name="Beier S."/>
            <person name="Lange A."/>
            <person name="Huson D.H."/>
            <person name="Frick J.-S."/>
            <person name="Autenrieth I.B."/>
        </authorList>
    </citation>
    <scope>NUCLEOTIDE SEQUENCE [LARGE SCALE GENOMIC DNA]</scope>
    <source>
        <strain evidence="8">mpk</strain>
    </source>
</reference>
<organism evidence="7 8">
    <name type="scientific">Phocaeicola vulgatus</name>
    <name type="common">Bacteroides vulgatus</name>
    <dbReference type="NCBI Taxonomy" id="821"/>
    <lineage>
        <taxon>Bacteria</taxon>
        <taxon>Pseudomonadati</taxon>
        <taxon>Bacteroidota</taxon>
        <taxon>Bacteroidia</taxon>
        <taxon>Bacteroidales</taxon>
        <taxon>Bacteroidaceae</taxon>
        <taxon>Phocaeicola</taxon>
    </lineage>
</organism>
<dbReference type="InterPro" id="IPR036005">
    <property type="entry name" value="Creatinase/aminopeptidase-like"/>
</dbReference>
<dbReference type="InterPro" id="IPR000587">
    <property type="entry name" value="Creatinase_N"/>
</dbReference>
<reference evidence="7 8" key="2">
    <citation type="journal article" date="2016" name="Genome Biol. Evol.">
        <title>Extensive mobilome-driven genome diversification in mouse gut-associated Bacteroides vulgatus mpk.</title>
        <authorList>
            <person name="Lange A."/>
            <person name="Beier S."/>
            <person name="Steimle A."/>
            <person name="Autenrieth I.B."/>
            <person name="Huson D.H."/>
            <person name="Frick J.S."/>
        </authorList>
    </citation>
    <scope>NUCLEOTIDE SEQUENCE [LARGE SCALE GENOMIC DNA]</scope>
    <source>
        <strain evidence="8">mpk</strain>
    </source>
</reference>
<evidence type="ECO:0000313" key="8">
    <source>
        <dbReference type="Proteomes" id="UP000061587"/>
    </source>
</evidence>
<dbReference type="FunFam" id="3.90.230.10:FF:000009">
    <property type="entry name" value="xaa-Pro aminopeptidase 2"/>
    <property type="match status" value="1"/>
</dbReference>
<dbReference type="PATRIC" id="fig|821.40.peg.693"/>
<dbReference type="GO" id="GO:0046872">
    <property type="term" value="F:metal ion binding"/>
    <property type="evidence" value="ECO:0007669"/>
    <property type="project" value="UniProtKB-KW"/>
</dbReference>
<dbReference type="SUPFAM" id="SSF55920">
    <property type="entry name" value="Creatinase/aminopeptidase"/>
    <property type="match status" value="1"/>
</dbReference>
<dbReference type="Gene3D" id="3.90.230.10">
    <property type="entry name" value="Creatinase/methionine aminopeptidase superfamily"/>
    <property type="match status" value="1"/>
</dbReference>
<dbReference type="CDD" id="cd01085">
    <property type="entry name" value="APP"/>
    <property type="match status" value="1"/>
</dbReference>
<name>A0A0P0M0T7_PHOVU</name>
<dbReference type="PANTHER" id="PTHR43763:SF6">
    <property type="entry name" value="XAA-PRO AMINOPEPTIDASE 1"/>
    <property type="match status" value="1"/>
</dbReference>
<dbReference type="PANTHER" id="PTHR43763">
    <property type="entry name" value="XAA-PRO AMINOPEPTIDASE 1"/>
    <property type="match status" value="1"/>
</dbReference>
<dbReference type="EMBL" id="CP013020">
    <property type="protein sequence ID" value="ALK83213.1"/>
    <property type="molecule type" value="Genomic_DNA"/>
</dbReference>
<evidence type="ECO:0000259" key="5">
    <source>
        <dbReference type="Pfam" id="PF01321"/>
    </source>
</evidence>
<evidence type="ECO:0000256" key="3">
    <source>
        <dbReference type="ARBA" id="ARBA00022801"/>
    </source>
</evidence>
<dbReference type="GO" id="GO:0005737">
    <property type="term" value="C:cytoplasm"/>
    <property type="evidence" value="ECO:0007669"/>
    <property type="project" value="UniProtKB-ARBA"/>
</dbReference>
<dbReference type="InterPro" id="IPR000994">
    <property type="entry name" value="Pept_M24"/>
</dbReference>
<sequence>MLSSTNHYKPIKMKSEIINRIASLRNFMRKHKLSAFIIPSTDPHSGEYIPKHWEARKWISGFTGSAGTVVVTLDKAGLWTDSRYFLQAAEQLENTGITLFKERLPETPSIVEWLGCVLNAEDNVGIDGWVNSYQETSNLQKELEKKQIHLTLAPDPFNELWTDRPALPDNKVFIHELKYAGLSYKDKITQIREAIRRNSCTGILISALDEVAWTLNLRGSDVHCNPVFVSYLLITEYSSTLYIIENKLSDEVKDYLTENEIKVRPYSTIEKDLKDFTGKLLLSANINAAVHAAACAHSLIEIAPSPVLFLKAIKNETEIEGFHRAMKRDGVAMVKFLRWLKAAVSTGNETEISIDKKLYEFRAGQPHFNGISFDTIAGYKAHGAIVHYEATPETDIPLKPEGMLLLDSGAQYLDGTTDITRTIVLGALTKEEKTDYTLVLKGFIQLSMAQFPHGTCGTQLDALARLPMWKAGINYLHGTGHGVGCFLNVHEGPHQFRMNHMPALLVPGMTVTNEPGIYKTGRHGVRTENTMLIVPSQETEFGTYYKFEPLTLCPIDKEAILTDMLSDEEITWFNQYHEKVYNCLNPELNNEEREWLKEVTSPLKR</sequence>
<dbReference type="InterPro" id="IPR050422">
    <property type="entry name" value="X-Pro_aminopeptidase_P"/>
</dbReference>
<dbReference type="GO" id="GO:0070006">
    <property type="term" value="F:metalloaminopeptidase activity"/>
    <property type="evidence" value="ECO:0007669"/>
    <property type="project" value="InterPro"/>
</dbReference>
<accession>A0A0P0M0T7</accession>
<keyword evidence="2" id="KW-0479">Metal-binding</keyword>
<dbReference type="Pfam" id="PF01321">
    <property type="entry name" value="Creatinase_N"/>
    <property type="match status" value="1"/>
</dbReference>
<dbReference type="Pfam" id="PF00557">
    <property type="entry name" value="Peptidase_M24"/>
    <property type="match status" value="1"/>
</dbReference>
<dbReference type="EC" id="3.4.11.9" evidence="7"/>
<dbReference type="SUPFAM" id="SSF53092">
    <property type="entry name" value="Creatinase/prolidase N-terminal domain"/>
    <property type="match status" value="1"/>
</dbReference>
<dbReference type="Pfam" id="PF16189">
    <property type="entry name" value="Creatinase_N_2"/>
    <property type="match status" value="1"/>
</dbReference>
<evidence type="ECO:0000259" key="4">
    <source>
        <dbReference type="Pfam" id="PF00557"/>
    </source>
</evidence>
<dbReference type="AlphaFoldDB" id="A0A0P0M0T7"/>
<gene>
    <name evidence="7" type="ORF">BvMPK_0590</name>
</gene>
<dbReference type="InterPro" id="IPR033740">
    <property type="entry name" value="Pept_M24B"/>
</dbReference>
<evidence type="ECO:0000313" key="7">
    <source>
        <dbReference type="EMBL" id="ALK83213.1"/>
    </source>
</evidence>
<dbReference type="FunFam" id="3.40.350.10:FF:000003">
    <property type="entry name" value="Xaa-pro aminopeptidase P"/>
    <property type="match status" value="1"/>
</dbReference>
<keyword evidence="3 7" id="KW-0378">Hydrolase</keyword>